<name>A0ABM3LWV2_BICAN</name>
<dbReference type="Proteomes" id="UP001652582">
    <property type="component" value="Chromosome 19"/>
</dbReference>
<dbReference type="PANTHER" id="PTHR22954">
    <property type="entry name" value="RETROVIRAL PROTEASE-RELATED"/>
    <property type="match status" value="1"/>
</dbReference>
<feature type="coiled-coil region" evidence="1">
    <location>
        <begin position="31"/>
        <end position="58"/>
    </location>
</feature>
<dbReference type="PANTHER" id="PTHR22954:SF3">
    <property type="entry name" value="PROTEIN CBG08539"/>
    <property type="match status" value="1"/>
</dbReference>
<protein>
    <submittedName>
        <fullName evidence="3">Uncharacterized protein LOC128199189</fullName>
    </submittedName>
</protein>
<dbReference type="RefSeq" id="XP_052743555.1">
    <property type="nucleotide sequence ID" value="XM_052887595.1"/>
</dbReference>
<gene>
    <name evidence="3" type="primary">LOC128199189</name>
</gene>
<keyword evidence="1" id="KW-0175">Coiled coil</keyword>
<organism evidence="2 3">
    <name type="scientific">Bicyclus anynana</name>
    <name type="common">Squinting bush brown butterfly</name>
    <dbReference type="NCBI Taxonomy" id="110368"/>
    <lineage>
        <taxon>Eukaryota</taxon>
        <taxon>Metazoa</taxon>
        <taxon>Ecdysozoa</taxon>
        <taxon>Arthropoda</taxon>
        <taxon>Hexapoda</taxon>
        <taxon>Insecta</taxon>
        <taxon>Pterygota</taxon>
        <taxon>Neoptera</taxon>
        <taxon>Endopterygota</taxon>
        <taxon>Lepidoptera</taxon>
        <taxon>Glossata</taxon>
        <taxon>Ditrysia</taxon>
        <taxon>Papilionoidea</taxon>
        <taxon>Nymphalidae</taxon>
        <taxon>Satyrinae</taxon>
        <taxon>Satyrini</taxon>
        <taxon>Mycalesina</taxon>
        <taxon>Bicyclus</taxon>
    </lineage>
</organism>
<proteinExistence type="predicted"/>
<dbReference type="GeneID" id="128199189"/>
<evidence type="ECO:0000313" key="3">
    <source>
        <dbReference type="RefSeq" id="XP_052743555.1"/>
    </source>
</evidence>
<dbReference type="InterPro" id="IPR001969">
    <property type="entry name" value="Aspartic_peptidase_AS"/>
</dbReference>
<evidence type="ECO:0000313" key="2">
    <source>
        <dbReference type="Proteomes" id="UP001652582"/>
    </source>
</evidence>
<dbReference type="PROSITE" id="PS00141">
    <property type="entry name" value="ASP_PROTEASE"/>
    <property type="match status" value="1"/>
</dbReference>
<dbReference type="InterPro" id="IPR005312">
    <property type="entry name" value="DUF1759"/>
</dbReference>
<reference evidence="3" key="1">
    <citation type="submission" date="2025-08" db="UniProtKB">
        <authorList>
            <consortium name="RefSeq"/>
        </authorList>
    </citation>
    <scope>IDENTIFICATION</scope>
</reference>
<dbReference type="Pfam" id="PF03564">
    <property type="entry name" value="DUF1759"/>
    <property type="match status" value="1"/>
</dbReference>
<evidence type="ECO:0000256" key="1">
    <source>
        <dbReference type="SAM" id="Coils"/>
    </source>
</evidence>
<sequence>MEDELSRKNVARGYAKRTITRLYQYLEAEEANLLKNHVEELMVRRDRLEKTFNEYEDLCKDILHLNPKDEECVDVVEEKFYKMVTMLNKAIAQRGFAPASSTNSVAQPSVAAKTHLPPVDIQQFNGKFTEYIPFISLFKSMIHNNSSLDVIQKLYYLRSYLIGEPLDLIKNLPITPESYSEALKLLENRYENKYKIVNEHISHLLDLKCITKSTASNLRDFVSCIRQQLAAISIHEPNVIHWSPILLCIFSRKLDSFTTRAYQMDRSSDNKPSLEEFLQYLEKRALALENAEQGHTAGNSRVAALATQGSSCSYCTHKGKCRFHFRCSDCKGCHNSLVCNSPALAPPVTLTGNIDNNVLLPTARVKVFSKNGREYRIKALLDSGSQVSLVTSKVIKILE</sequence>
<accession>A0ABM3LWV2</accession>
<keyword evidence="2" id="KW-1185">Reference proteome</keyword>